<evidence type="ECO:0000313" key="1">
    <source>
        <dbReference type="EMBL" id="QDT39733.1"/>
    </source>
</evidence>
<organism evidence="1 2">
    <name type="scientific">Stratiformator vulcanicus</name>
    <dbReference type="NCBI Taxonomy" id="2527980"/>
    <lineage>
        <taxon>Bacteria</taxon>
        <taxon>Pseudomonadati</taxon>
        <taxon>Planctomycetota</taxon>
        <taxon>Planctomycetia</taxon>
        <taxon>Planctomycetales</taxon>
        <taxon>Planctomycetaceae</taxon>
        <taxon>Stratiformator</taxon>
    </lineage>
</organism>
<sequence length="473" mass="54237">MFRRLTDRVARSFGYDAIEEKTHRRTRTRVTQSEDKELDASSRRKLISTAHDARRNIEVGAWAIRRHLDFVSSFQFRSSTGNAEWDDACDEFIKTASKRENFDSSGRHSLRKSLRLSEALRTVAGDIGWVKINDGTTQMIEGDRIRNKLGMMPEGEWIHGVKVNARGRPVAYAIHKRKGTGFEFERTVPASRFYLHGYFDRVDQHRGISPLASALNRFNDAYEGIDYALAKAKVVQLFGLAIYKRLADPYDDGDLDEDADEDEDPAETDFKLEPEKGPFTLHMDKDEKAEFLHSNQPGSSFIEFMQVVVGIALKSLDIPYSFFDEAHTNFFGSKAALTIYLKACDEKREDNRDLLNHWTRWRVGMAIARGELDPARYGLTFDDIDGQWLWIARGVPWFDKSREIDGDIKAVENCFQDYDEIIQERTGRTLKDVVDRIAEQQEYMREKGVTPGAKPLLDLSQFMGGGKNDDEDE</sequence>
<dbReference type="RefSeq" id="WP_145365856.1">
    <property type="nucleotide sequence ID" value="NZ_CP036268.1"/>
</dbReference>
<keyword evidence="2" id="KW-1185">Reference proteome</keyword>
<dbReference type="Proteomes" id="UP000317318">
    <property type="component" value="Chromosome"/>
</dbReference>
<dbReference type="Pfam" id="PF05136">
    <property type="entry name" value="Phage_portal_2"/>
    <property type="match status" value="1"/>
</dbReference>
<dbReference type="GO" id="GO:0019068">
    <property type="term" value="P:virion assembly"/>
    <property type="evidence" value="ECO:0007669"/>
    <property type="project" value="InterPro"/>
</dbReference>
<gene>
    <name evidence="1" type="ORF">Pan189_41420</name>
</gene>
<dbReference type="EMBL" id="CP036268">
    <property type="protein sequence ID" value="QDT39733.1"/>
    <property type="molecule type" value="Genomic_DNA"/>
</dbReference>
<protein>
    <submittedName>
        <fullName evidence="1">Phage portal protein, lambda family</fullName>
    </submittedName>
</protein>
<dbReference type="InterPro" id="IPR006429">
    <property type="entry name" value="Phage_lambda_portal"/>
</dbReference>
<reference evidence="1 2" key="1">
    <citation type="submission" date="2019-02" db="EMBL/GenBank/DDBJ databases">
        <title>Deep-cultivation of Planctomycetes and their phenomic and genomic characterization uncovers novel biology.</title>
        <authorList>
            <person name="Wiegand S."/>
            <person name="Jogler M."/>
            <person name="Boedeker C."/>
            <person name="Pinto D."/>
            <person name="Vollmers J."/>
            <person name="Rivas-Marin E."/>
            <person name="Kohn T."/>
            <person name="Peeters S.H."/>
            <person name="Heuer A."/>
            <person name="Rast P."/>
            <person name="Oberbeckmann S."/>
            <person name="Bunk B."/>
            <person name="Jeske O."/>
            <person name="Meyerdierks A."/>
            <person name="Storesund J.E."/>
            <person name="Kallscheuer N."/>
            <person name="Luecker S."/>
            <person name="Lage O.M."/>
            <person name="Pohl T."/>
            <person name="Merkel B.J."/>
            <person name="Hornburger P."/>
            <person name="Mueller R.-W."/>
            <person name="Bruemmer F."/>
            <person name="Labrenz M."/>
            <person name="Spormann A.M."/>
            <person name="Op den Camp H."/>
            <person name="Overmann J."/>
            <person name="Amann R."/>
            <person name="Jetten M.S.M."/>
            <person name="Mascher T."/>
            <person name="Medema M.H."/>
            <person name="Devos D.P."/>
            <person name="Kaster A.-K."/>
            <person name="Ovreas L."/>
            <person name="Rohde M."/>
            <person name="Galperin M.Y."/>
            <person name="Jogler C."/>
        </authorList>
    </citation>
    <scope>NUCLEOTIDE SEQUENCE [LARGE SCALE GENOMIC DNA]</scope>
    <source>
        <strain evidence="1 2">Pan189</strain>
    </source>
</reference>
<accession>A0A517R7D1</accession>
<dbReference type="AlphaFoldDB" id="A0A517R7D1"/>
<evidence type="ECO:0000313" key="2">
    <source>
        <dbReference type="Proteomes" id="UP000317318"/>
    </source>
</evidence>
<dbReference type="KEGG" id="svp:Pan189_41420"/>
<dbReference type="OrthoDB" id="208107at2"/>
<name>A0A517R7D1_9PLAN</name>
<dbReference type="GO" id="GO:0005198">
    <property type="term" value="F:structural molecule activity"/>
    <property type="evidence" value="ECO:0007669"/>
    <property type="project" value="InterPro"/>
</dbReference>
<proteinExistence type="predicted"/>